<proteinExistence type="predicted"/>
<reference evidence="1 2" key="1">
    <citation type="submission" date="2023-07" db="EMBL/GenBank/DDBJ databases">
        <title>Sorghum-associated microbial communities from plants grown in Nebraska, USA.</title>
        <authorList>
            <person name="Schachtman D."/>
        </authorList>
    </citation>
    <scope>NUCLEOTIDE SEQUENCE [LARGE SCALE GENOMIC DNA]</scope>
    <source>
        <strain evidence="1 2">BE316</strain>
    </source>
</reference>
<dbReference type="EMBL" id="JAVDXV010000004">
    <property type="protein sequence ID" value="MDR7333128.1"/>
    <property type="molecule type" value="Genomic_DNA"/>
</dbReference>
<dbReference type="RefSeq" id="WP_310328556.1">
    <property type="nucleotide sequence ID" value="NZ_JAVDXV010000004.1"/>
</dbReference>
<accession>A0ABU2A7F1</accession>
<comment type="caution">
    <text evidence="1">The sequence shown here is derived from an EMBL/GenBank/DDBJ whole genome shotgun (WGS) entry which is preliminary data.</text>
</comment>
<dbReference type="Proteomes" id="UP001180825">
    <property type="component" value="Unassembled WGS sequence"/>
</dbReference>
<evidence type="ECO:0000313" key="2">
    <source>
        <dbReference type="Proteomes" id="UP001180825"/>
    </source>
</evidence>
<name>A0ABU2A7F1_9BURK</name>
<sequence>MNRHLATVIDFTSAQRWCDAAQLVQRLKPAGLPASVAAYAHDLGRERHDTNLSGEGPG</sequence>
<protein>
    <submittedName>
        <fullName evidence="1">Uncharacterized protein</fullName>
    </submittedName>
</protein>
<keyword evidence="2" id="KW-1185">Reference proteome</keyword>
<organism evidence="1 2">
    <name type="scientific">Roseateles asaccharophilus</name>
    <dbReference type="NCBI Taxonomy" id="582607"/>
    <lineage>
        <taxon>Bacteria</taxon>
        <taxon>Pseudomonadati</taxon>
        <taxon>Pseudomonadota</taxon>
        <taxon>Betaproteobacteria</taxon>
        <taxon>Burkholderiales</taxon>
        <taxon>Sphaerotilaceae</taxon>
        <taxon>Roseateles</taxon>
    </lineage>
</organism>
<gene>
    <name evidence="1" type="ORF">J2X21_002262</name>
</gene>
<evidence type="ECO:0000313" key="1">
    <source>
        <dbReference type="EMBL" id="MDR7333128.1"/>
    </source>
</evidence>